<evidence type="ECO:0000313" key="7">
    <source>
        <dbReference type="EMBL" id="KAK7052743.1"/>
    </source>
</evidence>
<dbReference type="Gene3D" id="1.20.120.1630">
    <property type="match status" value="1"/>
</dbReference>
<feature type="chain" id="PRO_5043373409" description="Protein-S-isoprenylcysteine O-methyltransferase" evidence="6">
    <location>
        <begin position="19"/>
        <end position="277"/>
    </location>
</feature>
<keyword evidence="5" id="KW-0489">Methyltransferase</keyword>
<dbReference type="AlphaFoldDB" id="A0AAW0DPA2"/>
<feature type="signal peptide" evidence="6">
    <location>
        <begin position="1"/>
        <end position="18"/>
    </location>
</feature>
<protein>
    <recommendedName>
        <fullName evidence="5">Protein-S-isoprenylcysteine O-methyltransferase</fullName>
        <ecNumber evidence="5">2.1.1.100</ecNumber>
    </recommendedName>
</protein>
<evidence type="ECO:0000256" key="2">
    <source>
        <dbReference type="ARBA" id="ARBA00022692"/>
    </source>
</evidence>
<dbReference type="PANTHER" id="PTHR12714:SF9">
    <property type="entry name" value="PROTEIN-S-ISOPRENYLCYSTEINE O-METHYLTRANSFERASE"/>
    <property type="match status" value="1"/>
</dbReference>
<name>A0AAW0DPA2_9AGAR</name>
<comment type="caution">
    <text evidence="7">The sequence shown here is derived from an EMBL/GenBank/DDBJ whole genome shotgun (WGS) entry which is preliminary data.</text>
</comment>
<dbReference type="EMBL" id="JAWWNJ010000007">
    <property type="protein sequence ID" value="KAK7052743.1"/>
    <property type="molecule type" value="Genomic_DNA"/>
</dbReference>
<evidence type="ECO:0000313" key="8">
    <source>
        <dbReference type="Proteomes" id="UP001362999"/>
    </source>
</evidence>
<evidence type="ECO:0000256" key="5">
    <source>
        <dbReference type="RuleBase" id="RU362022"/>
    </source>
</evidence>
<sequence>MLILKIPLLLAVAVGTHLTMTPPHPPPPPDEQLPPRGLERVAPKWIPLLVKVGRSVHLLVHVRLLHPKIILENSPPLSRSQFSFLSSALFESLVILAQSSLLPHTLAGKILSTLDPADGAHHLSITPLFLTGTLLNLIGTALRLHCYRLLHTLFTFQLGIRADHRLVTTGPYAVVRHPSYTGGVLAGVGVVLCVLAPGAWAVECAGVLGVGVGGGLGRGGGMSMGRLGVVWGVLALVAGVGLRARMRKEDAMLRERFGREWEEWAGRVPWWIAPGVY</sequence>
<keyword evidence="3 5" id="KW-1133">Transmembrane helix</keyword>
<dbReference type="InterPro" id="IPR007269">
    <property type="entry name" value="ICMT_MeTrfase"/>
</dbReference>
<evidence type="ECO:0000256" key="6">
    <source>
        <dbReference type="SAM" id="SignalP"/>
    </source>
</evidence>
<dbReference type="PANTHER" id="PTHR12714">
    <property type="entry name" value="PROTEIN-S ISOPRENYLCYSTEINE O-METHYLTRANSFERASE"/>
    <property type="match status" value="1"/>
</dbReference>
<dbReference type="GO" id="GO:0004671">
    <property type="term" value="F:protein C-terminal S-isoprenylcysteine carboxyl O-methyltransferase activity"/>
    <property type="evidence" value="ECO:0007669"/>
    <property type="project" value="UniProtKB-EC"/>
</dbReference>
<dbReference type="Pfam" id="PF04140">
    <property type="entry name" value="ICMT"/>
    <property type="match status" value="1"/>
</dbReference>
<reference evidence="7 8" key="1">
    <citation type="journal article" date="2024" name="J Genomics">
        <title>Draft genome sequencing and assembly of Favolaschia claudopus CIRM-BRFM 2984 isolated from oak limbs.</title>
        <authorList>
            <person name="Navarro D."/>
            <person name="Drula E."/>
            <person name="Chaduli D."/>
            <person name="Cazenave R."/>
            <person name="Ahrendt S."/>
            <person name="Wang J."/>
            <person name="Lipzen A."/>
            <person name="Daum C."/>
            <person name="Barry K."/>
            <person name="Grigoriev I.V."/>
            <person name="Favel A."/>
            <person name="Rosso M.N."/>
            <person name="Martin F."/>
        </authorList>
    </citation>
    <scope>NUCLEOTIDE SEQUENCE [LARGE SCALE GENOMIC DNA]</scope>
    <source>
        <strain evidence="7 8">CIRM-BRFM 2984</strain>
    </source>
</reference>
<keyword evidence="5" id="KW-0949">S-adenosyl-L-methionine</keyword>
<accession>A0AAW0DPA2</accession>
<gene>
    <name evidence="7" type="ORF">R3P38DRAFT_3596071</name>
</gene>
<comment type="subcellular location">
    <subcellularLocation>
        <location evidence="5">Endoplasmic reticulum membrane</location>
        <topology evidence="5">Multi-pass membrane protein</topology>
    </subcellularLocation>
    <subcellularLocation>
        <location evidence="1">Membrane</location>
        <topology evidence="1">Multi-pass membrane protein</topology>
    </subcellularLocation>
</comment>
<feature type="transmembrane region" description="Helical" evidence="5">
    <location>
        <begin position="228"/>
        <end position="246"/>
    </location>
</feature>
<feature type="transmembrane region" description="Helical" evidence="5">
    <location>
        <begin position="122"/>
        <end position="142"/>
    </location>
</feature>
<keyword evidence="5" id="KW-0256">Endoplasmic reticulum</keyword>
<keyword evidence="2 5" id="KW-0812">Transmembrane</keyword>
<evidence type="ECO:0000256" key="4">
    <source>
        <dbReference type="ARBA" id="ARBA00023136"/>
    </source>
</evidence>
<comment type="catalytic activity">
    <reaction evidence="5">
        <text>[protein]-C-terminal S-[(2E,6E)-farnesyl]-L-cysteine + S-adenosyl-L-methionine = [protein]-C-terminal S-[(2E,6E)-farnesyl]-L-cysteine methyl ester + S-adenosyl-L-homocysteine</text>
        <dbReference type="Rhea" id="RHEA:21672"/>
        <dbReference type="Rhea" id="RHEA-COMP:12125"/>
        <dbReference type="Rhea" id="RHEA-COMP:12126"/>
        <dbReference type="ChEBI" id="CHEBI:57856"/>
        <dbReference type="ChEBI" id="CHEBI:59789"/>
        <dbReference type="ChEBI" id="CHEBI:90510"/>
        <dbReference type="ChEBI" id="CHEBI:90511"/>
        <dbReference type="EC" id="2.1.1.100"/>
    </reaction>
</comment>
<evidence type="ECO:0000256" key="3">
    <source>
        <dbReference type="ARBA" id="ARBA00022989"/>
    </source>
</evidence>
<keyword evidence="8" id="KW-1185">Reference proteome</keyword>
<dbReference type="GO" id="GO:0032259">
    <property type="term" value="P:methylation"/>
    <property type="evidence" value="ECO:0007669"/>
    <property type="project" value="UniProtKB-KW"/>
</dbReference>
<comment type="caution">
    <text evidence="5">Lacks conserved residue(s) required for the propagation of feature annotation.</text>
</comment>
<feature type="transmembrane region" description="Helical" evidence="5">
    <location>
        <begin position="184"/>
        <end position="208"/>
    </location>
</feature>
<dbReference type="GO" id="GO:0005789">
    <property type="term" value="C:endoplasmic reticulum membrane"/>
    <property type="evidence" value="ECO:0007669"/>
    <property type="project" value="UniProtKB-SubCell"/>
</dbReference>
<keyword evidence="4 5" id="KW-0472">Membrane</keyword>
<dbReference type="EC" id="2.1.1.100" evidence="5"/>
<comment type="similarity">
    <text evidence="5">Belongs to the class VI-like SAM-binding methyltransferase superfamily. Isoprenylcysteine carboxyl methyltransferase family.</text>
</comment>
<proteinExistence type="inferred from homology"/>
<evidence type="ECO:0000256" key="1">
    <source>
        <dbReference type="ARBA" id="ARBA00004141"/>
    </source>
</evidence>
<dbReference type="Proteomes" id="UP001362999">
    <property type="component" value="Unassembled WGS sequence"/>
</dbReference>
<keyword evidence="6" id="KW-0732">Signal</keyword>
<organism evidence="7 8">
    <name type="scientific">Favolaschia claudopus</name>
    <dbReference type="NCBI Taxonomy" id="2862362"/>
    <lineage>
        <taxon>Eukaryota</taxon>
        <taxon>Fungi</taxon>
        <taxon>Dikarya</taxon>
        <taxon>Basidiomycota</taxon>
        <taxon>Agaricomycotina</taxon>
        <taxon>Agaricomycetes</taxon>
        <taxon>Agaricomycetidae</taxon>
        <taxon>Agaricales</taxon>
        <taxon>Marasmiineae</taxon>
        <taxon>Mycenaceae</taxon>
        <taxon>Favolaschia</taxon>
    </lineage>
</organism>
<keyword evidence="5" id="KW-0808">Transferase</keyword>